<keyword evidence="3" id="KW-1185">Reference proteome</keyword>
<name>A0A0D6XMY5_9STAP</name>
<dbReference type="AlphaFoldDB" id="A0A0D6XMY5"/>
<reference evidence="2 4" key="2">
    <citation type="submission" date="2018-06" db="EMBL/GenBank/DDBJ databases">
        <authorList>
            <consortium name="Pathogen Informatics"/>
            <person name="Doyle S."/>
        </authorList>
    </citation>
    <scope>NUCLEOTIDE SEQUENCE [LARGE SCALE GENOMIC DNA]</scope>
    <source>
        <strain evidence="2 4">NCTC13832</strain>
    </source>
</reference>
<gene>
    <name evidence="2" type="ORF">NCTC13832_01042</name>
    <name evidence="1" type="ORF">TP70_10430</name>
</gene>
<evidence type="ECO:0000313" key="4">
    <source>
        <dbReference type="Proteomes" id="UP000254100"/>
    </source>
</evidence>
<dbReference type="EMBL" id="UHDT01000001">
    <property type="protein sequence ID" value="SUM57368.1"/>
    <property type="molecule type" value="Genomic_DNA"/>
</dbReference>
<accession>A0A0D6XMY5</accession>
<sequence length="63" mass="7263">MYVKYLDKKIKIVDIDNQIFIGVLEDIQRDYDAEEYTEELSVLLDNGVLLGITSNEIKSVKVI</sequence>
<dbReference type="EMBL" id="JXWY01000132">
    <property type="protein sequence ID" value="KIX89972.1"/>
    <property type="molecule type" value="Genomic_DNA"/>
</dbReference>
<organism evidence="2 4">
    <name type="scientific">Staphylococcus microti</name>
    <dbReference type="NCBI Taxonomy" id="569857"/>
    <lineage>
        <taxon>Bacteria</taxon>
        <taxon>Bacillati</taxon>
        <taxon>Bacillota</taxon>
        <taxon>Bacilli</taxon>
        <taxon>Bacillales</taxon>
        <taxon>Staphylococcaceae</taxon>
        <taxon>Staphylococcus</taxon>
    </lineage>
</organism>
<dbReference type="RefSeq" id="WP_044361502.1">
    <property type="nucleotide sequence ID" value="NZ_JXWY01000132.1"/>
</dbReference>
<evidence type="ECO:0000313" key="2">
    <source>
        <dbReference type="EMBL" id="SUM57368.1"/>
    </source>
</evidence>
<evidence type="ECO:0000313" key="3">
    <source>
        <dbReference type="Proteomes" id="UP000032366"/>
    </source>
</evidence>
<reference evidence="1 3" key="1">
    <citation type="submission" date="2015-01" db="EMBL/GenBank/DDBJ databases">
        <authorList>
            <person name="Guo J."/>
        </authorList>
    </citation>
    <scope>NUCLEOTIDE SEQUENCE [LARGE SCALE GENOMIC DNA]</scope>
    <source>
        <strain evidence="1 3">DSM 22147</strain>
    </source>
</reference>
<dbReference type="Proteomes" id="UP000254100">
    <property type="component" value="Unassembled WGS sequence"/>
</dbReference>
<dbReference type="STRING" id="569857.TP70_10430"/>
<dbReference type="Proteomes" id="UP000032366">
    <property type="component" value="Unassembled WGS sequence"/>
</dbReference>
<proteinExistence type="predicted"/>
<evidence type="ECO:0000313" key="1">
    <source>
        <dbReference type="EMBL" id="KIX89972.1"/>
    </source>
</evidence>
<protein>
    <submittedName>
        <fullName evidence="2">Uncharacterized protein</fullName>
    </submittedName>
</protein>